<feature type="signal peptide" evidence="5">
    <location>
        <begin position="1"/>
        <end position="21"/>
    </location>
</feature>
<reference evidence="6 7" key="1">
    <citation type="journal article" date="2016" name="Sci. Rep.">
        <title>Penicillium arizonense, a new, genome sequenced fungal species, reveals a high chemical diversity in secreted metabolites.</title>
        <authorList>
            <person name="Grijseels S."/>
            <person name="Nielsen J.C."/>
            <person name="Randelovic M."/>
            <person name="Nielsen J."/>
            <person name="Nielsen K.F."/>
            <person name="Workman M."/>
            <person name="Frisvad J.C."/>
        </authorList>
    </citation>
    <scope>NUCLEOTIDE SEQUENCE [LARGE SCALE GENOMIC DNA]</scope>
    <source>
        <strain evidence="6 7">CBS 141311</strain>
    </source>
</reference>
<dbReference type="InterPro" id="IPR017853">
    <property type="entry name" value="GH"/>
</dbReference>
<feature type="compositionally biased region" description="Basic and acidic residues" evidence="4">
    <location>
        <begin position="95"/>
        <end position="106"/>
    </location>
</feature>
<evidence type="ECO:0000256" key="2">
    <source>
        <dbReference type="ARBA" id="ARBA00008773"/>
    </source>
</evidence>
<evidence type="ECO:0000256" key="3">
    <source>
        <dbReference type="ARBA" id="ARBA00022801"/>
    </source>
</evidence>
<dbReference type="PANTHER" id="PTHR16631">
    <property type="entry name" value="GLUCAN 1,3-BETA-GLUCOSIDASE"/>
    <property type="match status" value="1"/>
</dbReference>
<evidence type="ECO:0008006" key="8">
    <source>
        <dbReference type="Google" id="ProtNLM"/>
    </source>
</evidence>
<evidence type="ECO:0000256" key="4">
    <source>
        <dbReference type="SAM" id="MobiDB-lite"/>
    </source>
</evidence>
<keyword evidence="7" id="KW-1185">Reference proteome</keyword>
<evidence type="ECO:0000313" key="6">
    <source>
        <dbReference type="EMBL" id="OGE55582.1"/>
    </source>
</evidence>
<dbReference type="GO" id="GO:0042973">
    <property type="term" value="F:glucan endo-1,3-beta-D-glucosidase activity"/>
    <property type="evidence" value="ECO:0007669"/>
    <property type="project" value="TreeGrafter"/>
</dbReference>
<comment type="caution">
    <text evidence="6">The sequence shown here is derived from an EMBL/GenBank/DDBJ whole genome shotgun (WGS) entry which is preliminary data.</text>
</comment>
<accession>A0A1F5LQU9</accession>
<protein>
    <recommendedName>
        <fullName evidence="8">Laminarinase eglC</fullName>
    </recommendedName>
</protein>
<evidence type="ECO:0000256" key="1">
    <source>
        <dbReference type="ARBA" id="ARBA00004196"/>
    </source>
</evidence>
<organism evidence="6 7">
    <name type="scientific">Penicillium arizonense</name>
    <dbReference type="NCBI Taxonomy" id="1835702"/>
    <lineage>
        <taxon>Eukaryota</taxon>
        <taxon>Fungi</taxon>
        <taxon>Dikarya</taxon>
        <taxon>Ascomycota</taxon>
        <taxon>Pezizomycotina</taxon>
        <taxon>Eurotiomycetes</taxon>
        <taxon>Eurotiomycetidae</taxon>
        <taxon>Eurotiales</taxon>
        <taxon>Aspergillaceae</taxon>
        <taxon>Penicillium</taxon>
    </lineage>
</organism>
<dbReference type="GO" id="GO:0071555">
    <property type="term" value="P:cell wall organization"/>
    <property type="evidence" value="ECO:0007669"/>
    <property type="project" value="TreeGrafter"/>
</dbReference>
<dbReference type="GO" id="GO:0009986">
    <property type="term" value="C:cell surface"/>
    <property type="evidence" value="ECO:0007669"/>
    <property type="project" value="TreeGrafter"/>
</dbReference>
<feature type="compositionally biased region" description="Basic residues" evidence="4">
    <location>
        <begin position="154"/>
        <end position="172"/>
    </location>
</feature>
<evidence type="ECO:0000313" key="7">
    <source>
        <dbReference type="Proteomes" id="UP000177622"/>
    </source>
</evidence>
<feature type="compositionally biased region" description="Polar residues" evidence="4">
    <location>
        <begin position="71"/>
        <end position="80"/>
    </location>
</feature>
<dbReference type="OrthoDB" id="941679at2759"/>
<dbReference type="RefSeq" id="XP_022491011.1">
    <property type="nucleotide sequence ID" value="XM_022629058.1"/>
</dbReference>
<evidence type="ECO:0000256" key="5">
    <source>
        <dbReference type="SAM" id="SignalP"/>
    </source>
</evidence>
<name>A0A1F5LQU9_PENAI</name>
<dbReference type="Gene3D" id="3.20.20.80">
    <property type="entry name" value="Glycosidases"/>
    <property type="match status" value="2"/>
</dbReference>
<dbReference type="AlphaFoldDB" id="A0A1F5LQU9"/>
<dbReference type="InterPro" id="IPR050732">
    <property type="entry name" value="Beta-glucan_modifiers"/>
</dbReference>
<dbReference type="Proteomes" id="UP000177622">
    <property type="component" value="Unassembled WGS sequence"/>
</dbReference>
<comment type="subcellular location">
    <subcellularLocation>
        <location evidence="1">Cell envelope</location>
    </subcellularLocation>
</comment>
<feature type="chain" id="PRO_5009519801" description="Laminarinase eglC" evidence="5">
    <location>
        <begin position="22"/>
        <end position="447"/>
    </location>
</feature>
<sequence length="447" mass="47738">MKRLCLTRAFVGLVLAWGVCADVQDHQLCQGDLAPSTSVREVVVWVNEDGVPITPDSKHVQASIASEHGNPAQTQSSVSLPDTDVSRLASTSTASRKDNDMNDRSVDAPPKGQHPAPPPAAAPAAAAAPPPPPPPPPPAAAPPPPAGPPAPPHPHYHPHPPPHPHGHPKPHQPPHLPPNQNEAGGFGISYSPYRADRTCKNQEEVNKDLNGLSRYSFVRIYGTDCDQTKTVSHAAHQYNMRVFAGIYDLTDFPNSLSAFREAAPTGPDGKKDWSTFHTIAIGNELVNGGTNNPAEVVRAVNQARSILRSQGYEGPVVTVDTFSVLLDHPELCDASDYCAANCHAFFDASQSPGGAGAYVLEQARSISAAANGKHTMITESGWPHAGDANGGAVPSVENQRVAIESLRRSFGHRKDDLVLFTAFDDLWKDDNSFTFNAEKFWGINGGL</sequence>
<dbReference type="STRING" id="1835702.A0A1F5LQU9"/>
<dbReference type="GO" id="GO:0005576">
    <property type="term" value="C:extracellular region"/>
    <property type="evidence" value="ECO:0007669"/>
    <property type="project" value="TreeGrafter"/>
</dbReference>
<proteinExistence type="inferred from homology"/>
<feature type="region of interest" description="Disordered" evidence="4">
    <location>
        <begin position="66"/>
        <end position="191"/>
    </location>
</feature>
<dbReference type="GeneID" id="34573792"/>
<dbReference type="SUPFAM" id="SSF51445">
    <property type="entry name" value="(Trans)glycosidases"/>
    <property type="match status" value="1"/>
</dbReference>
<gene>
    <name evidence="6" type="ORF">PENARI_c004G03826</name>
</gene>
<keyword evidence="3" id="KW-0378">Hydrolase</keyword>
<comment type="similarity">
    <text evidence="2">Belongs to the glycosyl hydrolase 17 family.</text>
</comment>
<keyword evidence="5" id="KW-0732">Signal</keyword>
<feature type="compositionally biased region" description="Pro residues" evidence="4">
    <location>
        <begin position="128"/>
        <end position="153"/>
    </location>
</feature>
<dbReference type="GO" id="GO:0009277">
    <property type="term" value="C:fungal-type cell wall"/>
    <property type="evidence" value="ECO:0007669"/>
    <property type="project" value="TreeGrafter"/>
</dbReference>
<dbReference type="PANTHER" id="PTHR16631:SF14">
    <property type="entry name" value="FAMILY 17 GLUCOSIDASE SCW10-RELATED"/>
    <property type="match status" value="1"/>
</dbReference>
<dbReference type="EMBL" id="LXJU01000004">
    <property type="protein sequence ID" value="OGE55582.1"/>
    <property type="molecule type" value="Genomic_DNA"/>
</dbReference>